<dbReference type="HOGENOM" id="CLU_018552_9_2_1"/>
<dbReference type="EMBL" id="KN819508">
    <property type="protein sequence ID" value="KIJ09091.1"/>
    <property type="molecule type" value="Genomic_DNA"/>
</dbReference>
<sequence length="117" mass="13685">SSAWEATQLKQNFNTHMCEDEFVWADSAYPLQTWVVAPYKAPEKFLERNMEFNNHVSMLRIRSEHAIGFLKGRFQSLKGLRVRIVDEKSHKFATYWVAACIGLHAFAVHCEHREKES</sequence>
<reference evidence="5" key="2">
    <citation type="submission" date="2015-01" db="EMBL/GenBank/DDBJ databases">
        <title>Evolutionary Origins and Diversification of the Mycorrhizal Mutualists.</title>
        <authorList>
            <consortium name="DOE Joint Genome Institute"/>
            <consortium name="Mycorrhizal Genomics Consortium"/>
            <person name="Kohler A."/>
            <person name="Kuo A."/>
            <person name="Nagy L.G."/>
            <person name="Floudas D."/>
            <person name="Copeland A."/>
            <person name="Barry K.W."/>
            <person name="Cichocki N."/>
            <person name="Veneault-Fourrey C."/>
            <person name="LaButti K."/>
            <person name="Lindquist E.A."/>
            <person name="Lipzen A."/>
            <person name="Lundell T."/>
            <person name="Morin E."/>
            <person name="Murat C."/>
            <person name="Riley R."/>
            <person name="Ohm R."/>
            <person name="Sun H."/>
            <person name="Tunlid A."/>
            <person name="Henrissat B."/>
            <person name="Grigoriev I.V."/>
            <person name="Hibbett D.S."/>
            <person name="Martin F."/>
        </authorList>
    </citation>
    <scope>NUCLEOTIDE SEQUENCE [LARGE SCALE GENOMIC DNA]</scope>
    <source>
        <strain evidence="5">ATCC 200175</strain>
    </source>
</reference>
<feature type="non-terminal residue" evidence="4">
    <location>
        <position position="117"/>
    </location>
</feature>
<feature type="non-terminal residue" evidence="4">
    <location>
        <position position="1"/>
    </location>
</feature>
<dbReference type="AlphaFoldDB" id="A0A0C9TPH7"/>
<protein>
    <recommendedName>
        <fullName evidence="3">DDE Tnp4 domain-containing protein</fullName>
    </recommendedName>
</protein>
<dbReference type="OrthoDB" id="2649667at2759"/>
<evidence type="ECO:0000256" key="1">
    <source>
        <dbReference type="ARBA" id="ARBA00001968"/>
    </source>
</evidence>
<gene>
    <name evidence="4" type="ORF">PAXINDRAFT_32885</name>
</gene>
<evidence type="ECO:0000256" key="2">
    <source>
        <dbReference type="ARBA" id="ARBA00022723"/>
    </source>
</evidence>
<accession>A0A0C9TPH7</accession>
<comment type="cofactor">
    <cofactor evidence="1">
        <name>a divalent metal cation</name>
        <dbReference type="ChEBI" id="CHEBI:60240"/>
    </cofactor>
</comment>
<evidence type="ECO:0000313" key="5">
    <source>
        <dbReference type="Proteomes" id="UP000053647"/>
    </source>
</evidence>
<name>A0A0C9TPH7_PAXIN</name>
<keyword evidence="2" id="KW-0479">Metal-binding</keyword>
<dbReference type="Proteomes" id="UP000053647">
    <property type="component" value="Unassembled WGS sequence"/>
</dbReference>
<reference evidence="4 5" key="1">
    <citation type="submission" date="2014-06" db="EMBL/GenBank/DDBJ databases">
        <authorList>
            <consortium name="DOE Joint Genome Institute"/>
            <person name="Kuo A."/>
            <person name="Kohler A."/>
            <person name="Nagy L.G."/>
            <person name="Floudas D."/>
            <person name="Copeland A."/>
            <person name="Barry K.W."/>
            <person name="Cichocki N."/>
            <person name="Veneault-Fourrey C."/>
            <person name="LaButti K."/>
            <person name="Lindquist E.A."/>
            <person name="Lipzen A."/>
            <person name="Lundell T."/>
            <person name="Morin E."/>
            <person name="Murat C."/>
            <person name="Sun H."/>
            <person name="Tunlid A."/>
            <person name="Henrissat B."/>
            <person name="Grigoriev I.V."/>
            <person name="Hibbett D.S."/>
            <person name="Martin F."/>
            <person name="Nordberg H.P."/>
            <person name="Cantor M.N."/>
            <person name="Hua S.X."/>
        </authorList>
    </citation>
    <scope>NUCLEOTIDE SEQUENCE [LARGE SCALE GENOMIC DNA]</scope>
    <source>
        <strain evidence="4 5">ATCC 200175</strain>
    </source>
</reference>
<dbReference type="Pfam" id="PF13359">
    <property type="entry name" value="DDE_Tnp_4"/>
    <property type="match status" value="1"/>
</dbReference>
<organism evidence="4 5">
    <name type="scientific">Paxillus involutus ATCC 200175</name>
    <dbReference type="NCBI Taxonomy" id="664439"/>
    <lineage>
        <taxon>Eukaryota</taxon>
        <taxon>Fungi</taxon>
        <taxon>Dikarya</taxon>
        <taxon>Basidiomycota</taxon>
        <taxon>Agaricomycotina</taxon>
        <taxon>Agaricomycetes</taxon>
        <taxon>Agaricomycetidae</taxon>
        <taxon>Boletales</taxon>
        <taxon>Paxilineae</taxon>
        <taxon>Paxillaceae</taxon>
        <taxon>Paxillus</taxon>
    </lineage>
</organism>
<evidence type="ECO:0000313" key="4">
    <source>
        <dbReference type="EMBL" id="KIJ09091.1"/>
    </source>
</evidence>
<dbReference type="InterPro" id="IPR027806">
    <property type="entry name" value="HARBI1_dom"/>
</dbReference>
<feature type="domain" description="DDE Tnp4" evidence="3">
    <location>
        <begin position="2"/>
        <end position="104"/>
    </location>
</feature>
<dbReference type="GO" id="GO:0046872">
    <property type="term" value="F:metal ion binding"/>
    <property type="evidence" value="ECO:0007669"/>
    <property type="project" value="UniProtKB-KW"/>
</dbReference>
<evidence type="ECO:0000259" key="3">
    <source>
        <dbReference type="Pfam" id="PF13359"/>
    </source>
</evidence>
<keyword evidence="5" id="KW-1185">Reference proteome</keyword>
<proteinExistence type="predicted"/>